<evidence type="ECO:0000256" key="4">
    <source>
        <dbReference type="ARBA" id="ARBA00022801"/>
    </source>
</evidence>
<organism evidence="9 10">
    <name type="scientific">Candidatus Magasanikbacteria bacterium CG_4_9_14_3_um_filter_32_9</name>
    <dbReference type="NCBI Taxonomy" id="1974644"/>
    <lineage>
        <taxon>Bacteria</taxon>
        <taxon>Candidatus Magasanikiibacteriota</taxon>
    </lineage>
</organism>
<dbReference type="GO" id="GO:0006310">
    <property type="term" value="P:DNA recombination"/>
    <property type="evidence" value="ECO:0007669"/>
    <property type="project" value="InterPro"/>
</dbReference>
<dbReference type="Pfam" id="PF17768">
    <property type="entry name" value="RecJ_OB"/>
    <property type="match status" value="1"/>
</dbReference>
<dbReference type="PANTHER" id="PTHR30255:SF2">
    <property type="entry name" value="SINGLE-STRANDED-DNA-SPECIFIC EXONUCLEASE RECJ"/>
    <property type="match status" value="1"/>
</dbReference>
<keyword evidence="4" id="KW-0378">Hydrolase</keyword>
<dbReference type="EMBL" id="PFVJ01000004">
    <property type="protein sequence ID" value="PJA90517.1"/>
    <property type="molecule type" value="Genomic_DNA"/>
</dbReference>
<accession>A0A2M7Z7V5</accession>
<dbReference type="SUPFAM" id="SSF64182">
    <property type="entry name" value="DHH phosphoesterases"/>
    <property type="match status" value="1"/>
</dbReference>
<dbReference type="InterPro" id="IPR041122">
    <property type="entry name" value="RecJ_OB"/>
</dbReference>
<dbReference type="Gene3D" id="3.90.1640.30">
    <property type="match status" value="1"/>
</dbReference>
<protein>
    <recommendedName>
        <fullName evidence="2">Single-stranded-DNA-specific exonuclease RecJ</fullName>
    </recommendedName>
</protein>
<evidence type="ECO:0000256" key="2">
    <source>
        <dbReference type="ARBA" id="ARBA00019841"/>
    </source>
</evidence>
<sequence>METRWDIMPDPPKEVLEKLNLPKIISKLLYNRNITSAEEADEFLNPVYSKNVHDPFLFQDMQKAVDRIFRAIEKKEKIIIHGDYDADGISSAILLDSVISKLGGDVNVFLPHRENDGYGLNLKNVEQFAKDEINLIITCDCGISNKKEVDRANELGVNVIVTDHHTVPEILPSAVAIIHPNTKIEKYPDKTLAGAGVAFKLLQALLKHHKKTNDKLPDGEGHEAFEKWSLDMVAIATIADMVPLKGESRTLTKYGLLVLNKTKRAGLQKMYVEARLAETDGKLKKKITEDTIGFYIAPRINSAGRIAHPKIAFDLLKTKSRTDAVNLAFLLDSHNKNRRDETEIILKDALHIVEKEQYNKEVICVVGENWSSGLIGLVAGKLKEKYNRPSLVIAHSHSLVGSGRSIEGFNMIETMQKIPEFFVKFGGHPMACGFTLKSIDIVQDFQKSLITYFLETASDDRRKVIIVDTEVELEKMDWDMYNYIQKFEPFGKDNERPKYLASELTILQKQQIGKGGKHIKLTVKHKTQRIFKVVGWNLCGGKEKDWCQILRIGDKIDIVFELSVNEWNGSRELQRTIIDIKKI</sequence>
<evidence type="ECO:0000313" key="10">
    <source>
        <dbReference type="Proteomes" id="UP000230843"/>
    </source>
</evidence>
<keyword evidence="3" id="KW-0540">Nuclease</keyword>
<dbReference type="Pfam" id="PF01368">
    <property type="entry name" value="DHH"/>
    <property type="match status" value="1"/>
</dbReference>
<feature type="domain" description="RecJ OB" evidence="8">
    <location>
        <begin position="467"/>
        <end position="579"/>
    </location>
</feature>
<evidence type="ECO:0000313" key="9">
    <source>
        <dbReference type="EMBL" id="PJA90517.1"/>
    </source>
</evidence>
<evidence type="ECO:0000256" key="3">
    <source>
        <dbReference type="ARBA" id="ARBA00022722"/>
    </source>
</evidence>
<evidence type="ECO:0000259" key="7">
    <source>
        <dbReference type="Pfam" id="PF02272"/>
    </source>
</evidence>
<dbReference type="GO" id="GO:0006281">
    <property type="term" value="P:DNA repair"/>
    <property type="evidence" value="ECO:0007669"/>
    <property type="project" value="InterPro"/>
</dbReference>
<dbReference type="InterPro" id="IPR003156">
    <property type="entry name" value="DHHA1_dom"/>
</dbReference>
<dbReference type="GO" id="GO:0008409">
    <property type="term" value="F:5'-3' exonuclease activity"/>
    <property type="evidence" value="ECO:0007669"/>
    <property type="project" value="InterPro"/>
</dbReference>
<reference evidence="10" key="1">
    <citation type="submission" date="2017-09" db="EMBL/GenBank/DDBJ databases">
        <title>Depth-based differentiation of microbial function through sediment-hosted aquifers and enrichment of novel symbionts in the deep terrestrial subsurface.</title>
        <authorList>
            <person name="Probst A.J."/>
            <person name="Ladd B."/>
            <person name="Jarett J.K."/>
            <person name="Geller-Mcgrath D.E."/>
            <person name="Sieber C.M.K."/>
            <person name="Emerson J.B."/>
            <person name="Anantharaman K."/>
            <person name="Thomas B.C."/>
            <person name="Malmstrom R."/>
            <person name="Stieglmeier M."/>
            <person name="Klingl A."/>
            <person name="Woyke T."/>
            <person name="Ryan C.M."/>
            <person name="Banfield J.F."/>
        </authorList>
    </citation>
    <scope>NUCLEOTIDE SEQUENCE [LARGE SCALE GENOMIC DNA]</scope>
</reference>
<evidence type="ECO:0000259" key="6">
    <source>
        <dbReference type="Pfam" id="PF01368"/>
    </source>
</evidence>
<dbReference type="PANTHER" id="PTHR30255">
    <property type="entry name" value="SINGLE-STRANDED-DNA-SPECIFIC EXONUCLEASE RECJ"/>
    <property type="match status" value="1"/>
</dbReference>
<dbReference type="GO" id="GO:0003676">
    <property type="term" value="F:nucleic acid binding"/>
    <property type="evidence" value="ECO:0007669"/>
    <property type="project" value="InterPro"/>
</dbReference>
<gene>
    <name evidence="9" type="primary">recJ</name>
    <name evidence="9" type="ORF">CO137_00145</name>
</gene>
<feature type="domain" description="DDH" evidence="6">
    <location>
        <begin position="77"/>
        <end position="212"/>
    </location>
</feature>
<dbReference type="AlphaFoldDB" id="A0A2M7Z7V5"/>
<proteinExistence type="inferred from homology"/>
<comment type="similarity">
    <text evidence="1">Belongs to the RecJ family.</text>
</comment>
<dbReference type="InterPro" id="IPR038763">
    <property type="entry name" value="DHH_sf"/>
</dbReference>
<keyword evidence="5 9" id="KW-0269">Exonuclease</keyword>
<dbReference type="Gene3D" id="3.10.310.30">
    <property type="match status" value="1"/>
</dbReference>
<dbReference type="Proteomes" id="UP000230843">
    <property type="component" value="Unassembled WGS sequence"/>
</dbReference>
<evidence type="ECO:0000256" key="5">
    <source>
        <dbReference type="ARBA" id="ARBA00022839"/>
    </source>
</evidence>
<dbReference type="InterPro" id="IPR004610">
    <property type="entry name" value="RecJ"/>
</dbReference>
<evidence type="ECO:0000256" key="1">
    <source>
        <dbReference type="ARBA" id="ARBA00005915"/>
    </source>
</evidence>
<dbReference type="Pfam" id="PF02272">
    <property type="entry name" value="DHHA1"/>
    <property type="match status" value="1"/>
</dbReference>
<comment type="caution">
    <text evidence="9">The sequence shown here is derived from an EMBL/GenBank/DDBJ whole genome shotgun (WGS) entry which is preliminary data.</text>
</comment>
<evidence type="ECO:0000259" key="8">
    <source>
        <dbReference type="Pfam" id="PF17768"/>
    </source>
</evidence>
<feature type="domain" description="DHHA1" evidence="7">
    <location>
        <begin position="362"/>
        <end position="452"/>
    </location>
</feature>
<dbReference type="InterPro" id="IPR001667">
    <property type="entry name" value="DDH_dom"/>
</dbReference>
<dbReference type="InterPro" id="IPR051673">
    <property type="entry name" value="SSDNA_exonuclease_RecJ"/>
</dbReference>
<dbReference type="NCBIfam" id="TIGR00644">
    <property type="entry name" value="recJ"/>
    <property type="match status" value="1"/>
</dbReference>
<name>A0A2M7Z7V5_9BACT</name>